<dbReference type="Pfam" id="PF10116">
    <property type="entry name" value="Host_attach"/>
    <property type="match status" value="1"/>
</dbReference>
<name>A0A4R6WS60_9PROT</name>
<organism evidence="2 3">
    <name type="scientific">Dongia mobilis</name>
    <dbReference type="NCBI Taxonomy" id="578943"/>
    <lineage>
        <taxon>Bacteria</taxon>
        <taxon>Pseudomonadati</taxon>
        <taxon>Pseudomonadota</taxon>
        <taxon>Alphaproteobacteria</taxon>
        <taxon>Rhodospirillales</taxon>
        <taxon>Dongiaceae</taxon>
        <taxon>Dongia</taxon>
    </lineage>
</organism>
<dbReference type="EMBL" id="SNYW01000006">
    <property type="protein sequence ID" value="TDQ84452.1"/>
    <property type="molecule type" value="Genomic_DNA"/>
</dbReference>
<evidence type="ECO:0000256" key="1">
    <source>
        <dbReference type="SAM" id="MobiDB-lite"/>
    </source>
</evidence>
<evidence type="ECO:0000313" key="2">
    <source>
        <dbReference type="EMBL" id="TDQ84452.1"/>
    </source>
</evidence>
<comment type="caution">
    <text evidence="2">The sequence shown here is derived from an EMBL/GenBank/DDBJ whole genome shotgun (WGS) entry which is preliminary data.</text>
</comment>
<protein>
    <submittedName>
        <fullName evidence="2">Protein required for attachment to host cells</fullName>
    </submittedName>
</protein>
<gene>
    <name evidence="2" type="ORF">A8950_1005</name>
</gene>
<accession>A0A4R6WS60</accession>
<keyword evidence="3" id="KW-1185">Reference proteome</keyword>
<reference evidence="2 3" key="1">
    <citation type="submission" date="2019-03" db="EMBL/GenBank/DDBJ databases">
        <title>Genomic Encyclopedia of Type Strains, Phase III (KMG-III): the genomes of soil and plant-associated and newly described type strains.</title>
        <authorList>
            <person name="Whitman W."/>
        </authorList>
    </citation>
    <scope>NUCLEOTIDE SEQUENCE [LARGE SCALE GENOMIC DNA]</scope>
    <source>
        <strain evidence="2 3">CGMCC 1.7660</strain>
    </source>
</reference>
<dbReference type="OrthoDB" id="9812459at2"/>
<proteinExistence type="predicted"/>
<dbReference type="Proteomes" id="UP000295783">
    <property type="component" value="Unassembled WGS sequence"/>
</dbReference>
<dbReference type="AlphaFoldDB" id="A0A4R6WS60"/>
<feature type="region of interest" description="Disordered" evidence="1">
    <location>
        <begin position="1"/>
        <end position="26"/>
    </location>
</feature>
<dbReference type="InterPro" id="IPR019291">
    <property type="entry name" value="Host_attachment_protein"/>
</dbReference>
<evidence type="ECO:0000313" key="3">
    <source>
        <dbReference type="Proteomes" id="UP000295783"/>
    </source>
</evidence>
<sequence>MAKMVRDHRAKDRSAQDRPAQDRLARAKKAERTWIVVADGGHARIMESAEAHSGVTVRLEAQSAARVTGGKLASDRLPRAQESANAARHGIEPRLSLKDHEKRLFASRLAGYLKGGAAQYDRLILVAPARFLTLLDQELPAAVARKVAVTRKQDLTWMSEAEVLKRLGTVGSKVQRARVAR</sequence>
<dbReference type="RefSeq" id="WP_133612475.1">
    <property type="nucleotide sequence ID" value="NZ_SNYW01000006.1"/>
</dbReference>